<accession>A0A4P2PYL0</accession>
<feature type="signal peptide" evidence="1">
    <location>
        <begin position="1"/>
        <end position="31"/>
    </location>
</feature>
<protein>
    <recommendedName>
        <fullName evidence="4">Secreted protein</fullName>
    </recommendedName>
</protein>
<evidence type="ECO:0008006" key="4">
    <source>
        <dbReference type="Google" id="ProtNLM"/>
    </source>
</evidence>
<dbReference type="RefSeq" id="WP_129347189.1">
    <property type="nucleotide sequence ID" value="NZ_CP012670.1"/>
</dbReference>
<dbReference type="EMBL" id="CP012670">
    <property type="protein sequence ID" value="AUX21939.1"/>
    <property type="molecule type" value="Genomic_DNA"/>
</dbReference>
<evidence type="ECO:0000313" key="3">
    <source>
        <dbReference type="Proteomes" id="UP000295781"/>
    </source>
</evidence>
<dbReference type="Proteomes" id="UP000295781">
    <property type="component" value="Chromosome"/>
</dbReference>
<gene>
    <name evidence="2" type="ORF">SOCEGT47_024370</name>
</gene>
<keyword evidence="1" id="KW-0732">Signal</keyword>
<organism evidence="2 3">
    <name type="scientific">Sorangium cellulosum</name>
    <name type="common">Polyangium cellulosum</name>
    <dbReference type="NCBI Taxonomy" id="56"/>
    <lineage>
        <taxon>Bacteria</taxon>
        <taxon>Pseudomonadati</taxon>
        <taxon>Myxococcota</taxon>
        <taxon>Polyangia</taxon>
        <taxon>Polyangiales</taxon>
        <taxon>Polyangiaceae</taxon>
        <taxon>Sorangium</taxon>
    </lineage>
</organism>
<reference evidence="2 3" key="1">
    <citation type="submission" date="2015-09" db="EMBL/GenBank/DDBJ databases">
        <title>Sorangium comparison.</title>
        <authorList>
            <person name="Zaburannyi N."/>
            <person name="Bunk B."/>
            <person name="Overmann J."/>
            <person name="Mueller R."/>
        </authorList>
    </citation>
    <scope>NUCLEOTIDE SEQUENCE [LARGE SCALE GENOMIC DNA]</scope>
    <source>
        <strain evidence="2 3">So ceGT47</strain>
    </source>
</reference>
<feature type="chain" id="PRO_5020264303" description="Secreted protein" evidence="1">
    <location>
        <begin position="32"/>
        <end position="338"/>
    </location>
</feature>
<sequence length="338" mass="37117">MFNPRCFKPRHIGLFIALGAGLLTAGSSGLAGSPLEAQSGGDHREGFMTLPLYRGVAVPPEATVIALPNNCERQMQATLRWSEEENWVKVKVTGKGVLVPHPSVDRTPGVNYFPNPFWPEIEDIVNGRYQFWIISQAGLLDFYYDATTKDLLGSALDFATPPPSSTTIALPTVRAIGSPFFQPNRKGDVDLEFTLAYDRTVRGDLPEYAQVVEGFPPPNLCLSDPYRIDLSTIRGYARTLPASEAVSFADYLRNGFFVSITIEPPEYYTFPPLDHLFSTYSNGTQFGGVVPRGYAWDIDATFGNVAPPIRPFAGAGQCEDFFSGVHTKGLNFCSPEGR</sequence>
<dbReference type="AlphaFoldDB" id="A0A4P2PYL0"/>
<evidence type="ECO:0000313" key="2">
    <source>
        <dbReference type="EMBL" id="AUX21939.1"/>
    </source>
</evidence>
<evidence type="ECO:0000256" key="1">
    <source>
        <dbReference type="SAM" id="SignalP"/>
    </source>
</evidence>
<proteinExistence type="predicted"/>
<name>A0A4P2PYL0_SORCE</name>